<accession>A0A9X3EDB1</accession>
<protein>
    <submittedName>
        <fullName evidence="1">Uncharacterized protein</fullName>
    </submittedName>
</protein>
<dbReference type="Proteomes" id="UP001080333">
    <property type="component" value="Unassembled WGS sequence"/>
</dbReference>
<reference evidence="1" key="1">
    <citation type="submission" date="2018-08" db="EMBL/GenBank/DDBJ databases">
        <title>Draft genome sequences of Leuconostoc spp. and Weissella spp. with biocontrol potential.</title>
        <authorList>
            <person name="Lo R."/>
            <person name="Ho V.T.T."/>
            <person name="Turner M.S."/>
        </authorList>
    </citation>
    <scope>NUCLEOTIDE SEQUENCE</scope>
    <source>
        <strain evidence="1">156</strain>
    </source>
</reference>
<evidence type="ECO:0000313" key="1">
    <source>
        <dbReference type="EMBL" id="MCX7578883.1"/>
    </source>
</evidence>
<proteinExistence type="predicted"/>
<dbReference type="AlphaFoldDB" id="A0A9X3EDB1"/>
<dbReference type="EMBL" id="QVOQ01000012">
    <property type="protein sequence ID" value="MCX7578883.1"/>
    <property type="molecule type" value="Genomic_DNA"/>
</dbReference>
<evidence type="ECO:0000313" key="2">
    <source>
        <dbReference type="Proteomes" id="UP001080333"/>
    </source>
</evidence>
<gene>
    <name evidence="1" type="ORF">D0502_05740</name>
</gene>
<organism evidence="1 2">
    <name type="scientific">Leuconostoc falkenbergense</name>
    <dbReference type="NCBI Taxonomy" id="2766470"/>
    <lineage>
        <taxon>Bacteria</taxon>
        <taxon>Bacillati</taxon>
        <taxon>Bacillota</taxon>
        <taxon>Bacilli</taxon>
        <taxon>Lactobacillales</taxon>
        <taxon>Lactobacillaceae</taxon>
        <taxon>Leuconostoc</taxon>
    </lineage>
</organism>
<name>A0A9X3EDB1_9LACO</name>
<sequence length="62" mass="7354">MVNTILKEAGLFRPNSVRINFTIIYQSISKIQLFCKNTKQAFSDPCLQSFRYRLCRHGTRWL</sequence>
<comment type="caution">
    <text evidence="1">The sequence shown here is derived from an EMBL/GenBank/DDBJ whole genome shotgun (WGS) entry which is preliminary data.</text>
</comment>